<proteinExistence type="predicted"/>
<evidence type="ECO:0000256" key="1">
    <source>
        <dbReference type="ARBA" id="ARBA00004370"/>
    </source>
</evidence>
<name>A0ABR7W8U7_9ACTN</name>
<keyword evidence="4" id="KW-0812">Transmembrane</keyword>
<dbReference type="Proteomes" id="UP000602395">
    <property type="component" value="Unassembled WGS sequence"/>
</dbReference>
<protein>
    <recommendedName>
        <fullName evidence="7">Mce-associated membrane protein</fullName>
    </recommendedName>
</protein>
<dbReference type="RefSeq" id="WP_190265913.1">
    <property type="nucleotide sequence ID" value="NZ_BAABAD010000003.1"/>
</dbReference>
<reference evidence="5 6" key="1">
    <citation type="submission" date="2020-09" db="EMBL/GenBank/DDBJ databases">
        <title>Novel species in genus Gordonia.</title>
        <authorList>
            <person name="Zhang G."/>
        </authorList>
    </citation>
    <scope>NUCLEOTIDE SEQUENCE [LARGE SCALE GENOMIC DNA]</scope>
    <source>
        <strain evidence="5 6">ON-33</strain>
    </source>
</reference>
<evidence type="ECO:0008006" key="7">
    <source>
        <dbReference type="Google" id="ProtNLM"/>
    </source>
</evidence>
<sequence>MAPQNPRPPRKKTARKPYTPRVAGSGQRPTDAVPETDSKAVDPVDSNPIPVDSTSDPVDGTTDPVDGTTDPADGTTDPADSATDPADGTTDPAEKPKPAGKTRPVARVSTLRTGDSASSTTRAATTDKNATTAAKSSTSSGLFPFGRRAIGILIGVAVVLGIFALIAGLHPGASISSNKAFVDQPATTELTSQVQSKACLLTVDTLDVDAWAGKARSVLTGSARTEFDKYLPQQRDILNQTKQVADCRVESVGVADLSGGGDGATARVVANLIVSQKQAGIAGQSAAPRYQFSMVKHGDDWLISQVEAF</sequence>
<feature type="compositionally biased region" description="Low complexity" evidence="3">
    <location>
        <begin position="112"/>
        <end position="139"/>
    </location>
</feature>
<evidence type="ECO:0000313" key="5">
    <source>
        <dbReference type="EMBL" id="MBD1318946.1"/>
    </source>
</evidence>
<evidence type="ECO:0000256" key="2">
    <source>
        <dbReference type="ARBA" id="ARBA00023136"/>
    </source>
</evidence>
<comment type="caution">
    <text evidence="5">The sequence shown here is derived from an EMBL/GenBank/DDBJ whole genome shotgun (WGS) entry which is preliminary data.</text>
</comment>
<feature type="compositionally biased region" description="Low complexity" evidence="3">
    <location>
        <begin position="51"/>
        <end position="91"/>
    </location>
</feature>
<feature type="region of interest" description="Disordered" evidence="3">
    <location>
        <begin position="1"/>
        <end position="139"/>
    </location>
</feature>
<dbReference type="EMBL" id="JACWMS010000001">
    <property type="protein sequence ID" value="MBD1318946.1"/>
    <property type="molecule type" value="Genomic_DNA"/>
</dbReference>
<feature type="transmembrane region" description="Helical" evidence="4">
    <location>
        <begin position="149"/>
        <end position="169"/>
    </location>
</feature>
<keyword evidence="2 4" id="KW-0472">Membrane</keyword>
<keyword evidence="6" id="KW-1185">Reference proteome</keyword>
<evidence type="ECO:0000256" key="3">
    <source>
        <dbReference type="SAM" id="MobiDB-lite"/>
    </source>
</evidence>
<dbReference type="PANTHER" id="PTHR37042:SF4">
    <property type="entry name" value="OUTER MEMBRANE PROTEIN RV1973"/>
    <property type="match status" value="1"/>
</dbReference>
<comment type="subcellular location">
    <subcellularLocation>
        <location evidence="1">Membrane</location>
    </subcellularLocation>
</comment>
<evidence type="ECO:0000256" key="4">
    <source>
        <dbReference type="SAM" id="Phobius"/>
    </source>
</evidence>
<keyword evidence="4" id="KW-1133">Transmembrane helix</keyword>
<evidence type="ECO:0000313" key="6">
    <source>
        <dbReference type="Proteomes" id="UP000602395"/>
    </source>
</evidence>
<accession>A0ABR7W8U7</accession>
<dbReference type="PANTHER" id="PTHR37042">
    <property type="entry name" value="OUTER MEMBRANE PROTEIN RV1973"/>
    <property type="match status" value="1"/>
</dbReference>
<organism evidence="5 6">
    <name type="scientific">Gordonia hankookensis</name>
    <dbReference type="NCBI Taxonomy" id="589403"/>
    <lineage>
        <taxon>Bacteria</taxon>
        <taxon>Bacillati</taxon>
        <taxon>Actinomycetota</taxon>
        <taxon>Actinomycetes</taxon>
        <taxon>Mycobacteriales</taxon>
        <taxon>Gordoniaceae</taxon>
        <taxon>Gordonia</taxon>
    </lineage>
</organism>
<gene>
    <name evidence="5" type="ORF">IDF66_05055</name>
</gene>